<protein>
    <recommendedName>
        <fullName evidence="5">DUF3995 domain-containing protein</fullName>
    </recommendedName>
</protein>
<dbReference type="EMBL" id="JACHIR010000001">
    <property type="protein sequence ID" value="MBB5894742.1"/>
    <property type="molecule type" value="Genomic_DNA"/>
</dbReference>
<dbReference type="Pfam" id="PF13160">
    <property type="entry name" value="DUF3995"/>
    <property type="match status" value="1"/>
</dbReference>
<keyword evidence="4" id="KW-1185">Reference proteome</keyword>
<evidence type="ECO:0000256" key="2">
    <source>
        <dbReference type="SAM" id="Phobius"/>
    </source>
</evidence>
<evidence type="ECO:0000313" key="3">
    <source>
        <dbReference type="EMBL" id="MBB5894742.1"/>
    </source>
</evidence>
<accession>A0A7W9NIM3</accession>
<evidence type="ECO:0000256" key="1">
    <source>
        <dbReference type="SAM" id="MobiDB-lite"/>
    </source>
</evidence>
<evidence type="ECO:0000313" key="4">
    <source>
        <dbReference type="Proteomes" id="UP000585638"/>
    </source>
</evidence>
<dbReference type="AlphaFoldDB" id="A0A7W9NIM3"/>
<gene>
    <name evidence="3" type="ORF">BJ998_005938</name>
</gene>
<keyword evidence="2" id="KW-0472">Membrane</keyword>
<sequence length="154" mass="16858">MWGKIAACWCALFAALHVYWAVGGDIGLAASAGADLAARRPLWFVLFGLWGVAVLLVAGAAFCLLKHPWQRVGQFAGAILVARGVLIEFVLLTGIADVGADERFWSLVLWNPWFALGGVLWLTAFNQSPRRRRRARAAGGRRRRAGSRSSARQR</sequence>
<name>A0A7W9NIM3_9PSEU</name>
<dbReference type="RefSeq" id="WP_184866623.1">
    <property type="nucleotide sequence ID" value="NZ_BAAAWY010000019.1"/>
</dbReference>
<reference evidence="3 4" key="1">
    <citation type="submission" date="2020-08" db="EMBL/GenBank/DDBJ databases">
        <title>Sequencing the genomes of 1000 actinobacteria strains.</title>
        <authorList>
            <person name="Klenk H.-P."/>
        </authorList>
    </citation>
    <scope>NUCLEOTIDE SEQUENCE [LARGE SCALE GENOMIC DNA]</scope>
    <source>
        <strain evidence="3 4">DSM 43851</strain>
    </source>
</reference>
<feature type="transmembrane region" description="Helical" evidence="2">
    <location>
        <begin position="104"/>
        <end position="124"/>
    </location>
</feature>
<keyword evidence="2" id="KW-0812">Transmembrane</keyword>
<proteinExistence type="predicted"/>
<evidence type="ECO:0008006" key="5">
    <source>
        <dbReference type="Google" id="ProtNLM"/>
    </source>
</evidence>
<feature type="transmembrane region" description="Helical" evidence="2">
    <location>
        <begin position="44"/>
        <end position="65"/>
    </location>
</feature>
<feature type="transmembrane region" description="Helical" evidence="2">
    <location>
        <begin position="72"/>
        <end position="92"/>
    </location>
</feature>
<dbReference type="Proteomes" id="UP000585638">
    <property type="component" value="Unassembled WGS sequence"/>
</dbReference>
<organism evidence="3 4">
    <name type="scientific">Kutzneria kofuensis</name>
    <dbReference type="NCBI Taxonomy" id="103725"/>
    <lineage>
        <taxon>Bacteria</taxon>
        <taxon>Bacillati</taxon>
        <taxon>Actinomycetota</taxon>
        <taxon>Actinomycetes</taxon>
        <taxon>Pseudonocardiales</taxon>
        <taxon>Pseudonocardiaceae</taxon>
        <taxon>Kutzneria</taxon>
    </lineage>
</organism>
<feature type="region of interest" description="Disordered" evidence="1">
    <location>
        <begin position="132"/>
        <end position="154"/>
    </location>
</feature>
<dbReference type="InterPro" id="IPR025058">
    <property type="entry name" value="DUF3995"/>
</dbReference>
<keyword evidence="2" id="KW-1133">Transmembrane helix</keyword>
<comment type="caution">
    <text evidence="3">The sequence shown here is derived from an EMBL/GenBank/DDBJ whole genome shotgun (WGS) entry which is preliminary data.</text>
</comment>